<dbReference type="AlphaFoldDB" id="G0NQ36"/>
<keyword evidence="3" id="KW-1185">Reference proteome</keyword>
<accession>G0NQ36</accession>
<sequence length="119" mass="14113">MTSDAVLHIFDEQRLGESTEDIEKENQKRKEKHGIIDDGAEDDEPLDEHFNDLPEKENSPTKAEPKEPDSLKKQIQETNFDEEEEYRMMEEERLREEQEARDAAAEDELMEDFDLNNDW</sequence>
<feature type="compositionally biased region" description="Basic and acidic residues" evidence="1">
    <location>
        <begin position="24"/>
        <end position="36"/>
    </location>
</feature>
<dbReference type="Proteomes" id="UP000008068">
    <property type="component" value="Unassembled WGS sequence"/>
</dbReference>
<evidence type="ECO:0000313" key="2">
    <source>
        <dbReference type="EMBL" id="EGT35462.1"/>
    </source>
</evidence>
<evidence type="ECO:0000313" key="3">
    <source>
        <dbReference type="Proteomes" id="UP000008068"/>
    </source>
</evidence>
<feature type="region of interest" description="Disordered" evidence="1">
    <location>
        <begin position="1"/>
        <end position="119"/>
    </location>
</feature>
<feature type="compositionally biased region" description="Acidic residues" evidence="1">
    <location>
        <begin position="105"/>
        <end position="119"/>
    </location>
</feature>
<dbReference type="InParanoid" id="G0NQ36"/>
<gene>
    <name evidence="2" type="ORF">CAEBREN_14483</name>
</gene>
<reference evidence="3" key="1">
    <citation type="submission" date="2011-07" db="EMBL/GenBank/DDBJ databases">
        <authorList>
            <consortium name="Caenorhabditis brenneri Sequencing and Analysis Consortium"/>
            <person name="Wilson R.K."/>
        </authorList>
    </citation>
    <scope>NUCLEOTIDE SEQUENCE [LARGE SCALE GENOMIC DNA]</scope>
    <source>
        <strain evidence="3">PB2801</strain>
    </source>
</reference>
<dbReference type="STRING" id="135651.G0NQ36"/>
<dbReference type="HOGENOM" id="CLU_2063553_0_0_1"/>
<evidence type="ECO:0000256" key="1">
    <source>
        <dbReference type="SAM" id="MobiDB-lite"/>
    </source>
</evidence>
<organism evidence="3">
    <name type="scientific">Caenorhabditis brenneri</name>
    <name type="common">Nematode worm</name>
    <dbReference type="NCBI Taxonomy" id="135651"/>
    <lineage>
        <taxon>Eukaryota</taxon>
        <taxon>Metazoa</taxon>
        <taxon>Ecdysozoa</taxon>
        <taxon>Nematoda</taxon>
        <taxon>Chromadorea</taxon>
        <taxon>Rhabditida</taxon>
        <taxon>Rhabditina</taxon>
        <taxon>Rhabditomorpha</taxon>
        <taxon>Rhabditoidea</taxon>
        <taxon>Rhabditidae</taxon>
        <taxon>Peloderinae</taxon>
        <taxon>Caenorhabditis</taxon>
    </lineage>
</organism>
<feature type="compositionally biased region" description="Basic and acidic residues" evidence="1">
    <location>
        <begin position="86"/>
        <end position="104"/>
    </location>
</feature>
<feature type="compositionally biased region" description="Basic and acidic residues" evidence="1">
    <location>
        <begin position="47"/>
        <end position="75"/>
    </location>
</feature>
<proteinExistence type="predicted"/>
<dbReference type="EMBL" id="GL379922">
    <property type="protein sequence ID" value="EGT35462.1"/>
    <property type="molecule type" value="Genomic_DNA"/>
</dbReference>
<protein>
    <submittedName>
        <fullName evidence="2">Uncharacterized protein</fullName>
    </submittedName>
</protein>
<name>G0NQ36_CAEBE</name>